<comment type="caution">
    <text evidence="3">The sequence shown here is derived from an EMBL/GenBank/DDBJ whole genome shotgun (WGS) entry which is preliminary data.</text>
</comment>
<dbReference type="InterPro" id="IPR023393">
    <property type="entry name" value="START-like_dom_sf"/>
</dbReference>
<feature type="domain" description="Activator of Hsp90 ATPase homologue 1/2-like C-terminal" evidence="2">
    <location>
        <begin position="30"/>
        <end position="149"/>
    </location>
</feature>
<gene>
    <name evidence="3" type="ORF">ACS04_00905</name>
</gene>
<evidence type="ECO:0000313" key="4">
    <source>
        <dbReference type="Proteomes" id="UP000035932"/>
    </source>
</evidence>
<comment type="similarity">
    <text evidence="1">Belongs to the AHA1 family.</text>
</comment>
<dbReference type="Gene3D" id="3.30.530.20">
    <property type="match status" value="1"/>
</dbReference>
<dbReference type="CDD" id="cd07814">
    <property type="entry name" value="SRPBCC_CalC_Aha1-like"/>
    <property type="match status" value="1"/>
</dbReference>
<evidence type="ECO:0000259" key="2">
    <source>
        <dbReference type="Pfam" id="PF08327"/>
    </source>
</evidence>
<organism evidence="3 4">
    <name type="scientific">Streptomyces roseus</name>
    <dbReference type="NCBI Taxonomy" id="66430"/>
    <lineage>
        <taxon>Bacteria</taxon>
        <taxon>Bacillati</taxon>
        <taxon>Actinomycetota</taxon>
        <taxon>Actinomycetes</taxon>
        <taxon>Kitasatosporales</taxon>
        <taxon>Streptomycetaceae</taxon>
        <taxon>Streptomyces</taxon>
    </lineage>
</organism>
<dbReference type="AlphaFoldDB" id="A0A0J6XW37"/>
<dbReference type="Pfam" id="PF08327">
    <property type="entry name" value="AHSA1"/>
    <property type="match status" value="1"/>
</dbReference>
<dbReference type="SUPFAM" id="SSF55961">
    <property type="entry name" value="Bet v1-like"/>
    <property type="match status" value="1"/>
</dbReference>
<accession>A0A0J6XW37</accession>
<dbReference type="Proteomes" id="UP000035932">
    <property type="component" value="Unassembled WGS sequence"/>
</dbReference>
<sequence length="158" mass="17966">MTTIEPVRVPDLSDRPHELTVERSMIATEHTLYAGWTEELDRWFAAPGSVLMRAEVNAPFFFETEFAPEPEGPRTRHPHYGRFLRLVPNRLVELTWVTGRGGTEGAETVVTVELLPHPIGTHVRLRHAGFHDEAARDRHAVAWEQVLIQQDEALTGEE</sequence>
<dbReference type="PATRIC" id="fig|66430.4.peg.5474"/>
<dbReference type="InterPro" id="IPR013538">
    <property type="entry name" value="ASHA1/2-like_C"/>
</dbReference>
<dbReference type="OrthoDB" id="9803476at2"/>
<proteinExistence type="inferred from homology"/>
<protein>
    <submittedName>
        <fullName evidence="3">ATPase</fullName>
    </submittedName>
</protein>
<name>A0A0J6XW37_9ACTN</name>
<evidence type="ECO:0000256" key="1">
    <source>
        <dbReference type="ARBA" id="ARBA00006817"/>
    </source>
</evidence>
<dbReference type="EMBL" id="LFML01000006">
    <property type="protein sequence ID" value="KMO99584.1"/>
    <property type="molecule type" value="Genomic_DNA"/>
</dbReference>
<reference evidence="3 4" key="1">
    <citation type="submission" date="2015-06" db="EMBL/GenBank/DDBJ databases">
        <title>Recapitulation of the evolution of biosynthetic gene clusters reveals hidden chemical diversity on bacterial genomes.</title>
        <authorList>
            <person name="Cruz-Morales P."/>
            <person name="Martinez-Guerrero C."/>
            <person name="Morales-Escalante M.A."/>
            <person name="Yanez-Guerra L.A."/>
            <person name="Kopp J.F."/>
            <person name="Feldmann J."/>
            <person name="Ramos-Aboites H.E."/>
            <person name="Barona-Gomez F."/>
        </authorList>
    </citation>
    <scope>NUCLEOTIDE SEQUENCE [LARGE SCALE GENOMIC DNA]</scope>
    <source>
        <strain evidence="3 4">ATCC 31245</strain>
    </source>
</reference>
<keyword evidence="4" id="KW-1185">Reference proteome</keyword>
<dbReference type="RefSeq" id="WP_048474501.1">
    <property type="nucleotide sequence ID" value="NZ_JBIRUD010000016.1"/>
</dbReference>
<evidence type="ECO:0000313" key="3">
    <source>
        <dbReference type="EMBL" id="KMO99584.1"/>
    </source>
</evidence>